<feature type="region of interest" description="Disordered" evidence="1">
    <location>
        <begin position="83"/>
        <end position="125"/>
    </location>
</feature>
<name>A0A7W4UMT4_9MICO</name>
<evidence type="ECO:0000256" key="1">
    <source>
        <dbReference type="SAM" id="MobiDB-lite"/>
    </source>
</evidence>
<proteinExistence type="predicted"/>
<reference evidence="2 3" key="1">
    <citation type="submission" date="2020-08" db="EMBL/GenBank/DDBJ databases">
        <title>Sequencing the genomes of 1000 actinobacteria strains.</title>
        <authorList>
            <person name="Klenk H.-P."/>
        </authorList>
    </citation>
    <scope>NUCLEOTIDE SEQUENCE [LARGE SCALE GENOMIC DNA]</scope>
    <source>
        <strain evidence="2 3">DSM 20419</strain>
    </source>
</reference>
<feature type="compositionally biased region" description="Basic and acidic residues" evidence="1">
    <location>
        <begin position="100"/>
        <end position="112"/>
    </location>
</feature>
<dbReference type="GO" id="GO:0003677">
    <property type="term" value="F:DNA binding"/>
    <property type="evidence" value="ECO:0007669"/>
    <property type="project" value="InterPro"/>
</dbReference>
<organism evidence="2 3">
    <name type="scientific">Pseudoclavibacter helvolus</name>
    <dbReference type="NCBI Taxonomy" id="255205"/>
    <lineage>
        <taxon>Bacteria</taxon>
        <taxon>Bacillati</taxon>
        <taxon>Actinomycetota</taxon>
        <taxon>Actinomycetes</taxon>
        <taxon>Micrococcales</taxon>
        <taxon>Microbacteriaceae</taxon>
        <taxon>Pseudoclavibacter</taxon>
    </lineage>
</organism>
<comment type="caution">
    <text evidence="2">The sequence shown here is derived from an EMBL/GenBank/DDBJ whole genome shotgun (WGS) entry which is preliminary data.</text>
</comment>
<dbReference type="Proteomes" id="UP000545286">
    <property type="component" value="Unassembled WGS sequence"/>
</dbReference>
<dbReference type="EMBL" id="JACHWJ010000001">
    <property type="protein sequence ID" value="MBB2957293.1"/>
    <property type="molecule type" value="Genomic_DNA"/>
</dbReference>
<keyword evidence="3" id="KW-1185">Reference proteome</keyword>
<gene>
    <name evidence="2" type="ORF">FHX72_001405</name>
</gene>
<dbReference type="SUPFAM" id="SSF47413">
    <property type="entry name" value="lambda repressor-like DNA-binding domains"/>
    <property type="match status" value="1"/>
</dbReference>
<sequence length="125" mass="13614">MTRYNDLTPFSIAFAAAYRGFMAENNVTGKQIAAKLGRNTGYVSERINGKRALDTEDIDALAMLAGGGLDGGQLFLELARRASDSSTRPDNVTAFPGAPDRTELTEEQELRYAADTSEVEDEIFD</sequence>
<dbReference type="InterPro" id="IPR010982">
    <property type="entry name" value="Lambda_DNA-bd_dom_sf"/>
</dbReference>
<dbReference type="RefSeq" id="WP_183623871.1">
    <property type="nucleotide sequence ID" value="NZ_JACHWJ010000001.1"/>
</dbReference>
<evidence type="ECO:0000313" key="2">
    <source>
        <dbReference type="EMBL" id="MBB2957293.1"/>
    </source>
</evidence>
<dbReference type="AlphaFoldDB" id="A0A7W4UMT4"/>
<protein>
    <submittedName>
        <fullName evidence="2">Transcriptional regulator with XRE-family HTH domain</fullName>
    </submittedName>
</protein>
<dbReference type="Gene3D" id="1.10.260.40">
    <property type="entry name" value="lambda repressor-like DNA-binding domains"/>
    <property type="match status" value="1"/>
</dbReference>
<accession>A0A7W4UMT4</accession>
<evidence type="ECO:0000313" key="3">
    <source>
        <dbReference type="Proteomes" id="UP000545286"/>
    </source>
</evidence>